<name>A0A446CTH5_9BURK</name>
<dbReference type="GO" id="GO:0016887">
    <property type="term" value="F:ATP hydrolysis activity"/>
    <property type="evidence" value="ECO:0007669"/>
    <property type="project" value="InterPro"/>
</dbReference>
<dbReference type="AlphaFoldDB" id="A0A446CTH5"/>
<evidence type="ECO:0000256" key="7">
    <source>
        <dbReference type="ARBA" id="ARBA00022970"/>
    </source>
</evidence>
<evidence type="ECO:0000256" key="4">
    <source>
        <dbReference type="ARBA" id="ARBA00022475"/>
    </source>
</evidence>
<dbReference type="FunFam" id="3.40.50.300:FF:000020">
    <property type="entry name" value="Amino acid ABC transporter ATP-binding component"/>
    <property type="match status" value="1"/>
</dbReference>
<dbReference type="Gene3D" id="3.40.50.300">
    <property type="entry name" value="P-loop containing nucleotide triphosphate hydrolases"/>
    <property type="match status" value="1"/>
</dbReference>
<dbReference type="InterPro" id="IPR003593">
    <property type="entry name" value="AAA+_ATPase"/>
</dbReference>
<keyword evidence="3" id="KW-0813">Transport</keyword>
<comment type="subcellular location">
    <subcellularLocation>
        <location evidence="1">Cell membrane</location>
        <topology evidence="1">Peripheral membrane protein</topology>
    </subcellularLocation>
</comment>
<dbReference type="GO" id="GO:0005886">
    <property type="term" value="C:plasma membrane"/>
    <property type="evidence" value="ECO:0007669"/>
    <property type="project" value="UniProtKB-SubCell"/>
</dbReference>
<dbReference type="PANTHER" id="PTHR43166">
    <property type="entry name" value="AMINO ACID IMPORT ATP-BINDING PROTEIN"/>
    <property type="match status" value="1"/>
</dbReference>
<keyword evidence="7" id="KW-0029">Amino-acid transport</keyword>
<dbReference type="InterPro" id="IPR003439">
    <property type="entry name" value="ABC_transporter-like_ATP-bd"/>
</dbReference>
<keyword evidence="11" id="KW-1185">Reference proteome</keyword>
<dbReference type="SMART" id="SM00382">
    <property type="entry name" value="AAA"/>
    <property type="match status" value="1"/>
</dbReference>
<evidence type="ECO:0000256" key="5">
    <source>
        <dbReference type="ARBA" id="ARBA00022741"/>
    </source>
</evidence>
<evidence type="ECO:0000313" key="11">
    <source>
        <dbReference type="Proteomes" id="UP000289184"/>
    </source>
</evidence>
<sequence length="266" mass="28215">MNAATKGAAAPQEMIRIRGLQKSYGDHAVLRGIDFDVLPSQVVVVIGPSGSGKSTLLRCCNGLEVSQGGTVEICGQTLQDNGKLLPEAELNHLRMQVGMVFQGFNLFPHLSVLDNVTIGPRKLRGMSREAANALAADLLAKVGLAQKMSAMPASLSGGQKQRVAIARALAMQPKVMLFDEPTSALDPELVGEVLQVMKLLAREGMTMMVVTHEMGFARDVADVVAVMDGGVILESGSPEVIFSQPREPRTREFLQAVLNASPGAAA</sequence>
<evidence type="ECO:0000256" key="2">
    <source>
        <dbReference type="ARBA" id="ARBA00005417"/>
    </source>
</evidence>
<dbReference type="InterPro" id="IPR017871">
    <property type="entry name" value="ABC_transporter-like_CS"/>
</dbReference>
<evidence type="ECO:0000256" key="1">
    <source>
        <dbReference type="ARBA" id="ARBA00004202"/>
    </source>
</evidence>
<dbReference type="Pfam" id="PF00005">
    <property type="entry name" value="ABC_tran"/>
    <property type="match status" value="1"/>
</dbReference>
<evidence type="ECO:0000256" key="6">
    <source>
        <dbReference type="ARBA" id="ARBA00022840"/>
    </source>
</evidence>
<evidence type="ECO:0000259" key="9">
    <source>
        <dbReference type="PROSITE" id="PS50893"/>
    </source>
</evidence>
<dbReference type="Proteomes" id="UP000289184">
    <property type="component" value="Unassembled WGS sequence"/>
</dbReference>
<feature type="domain" description="ABC transporter" evidence="9">
    <location>
        <begin position="15"/>
        <end position="254"/>
    </location>
</feature>
<keyword evidence="6 10" id="KW-0067">ATP-binding</keyword>
<reference evidence="10 11" key="1">
    <citation type="submission" date="2018-07" db="EMBL/GenBank/DDBJ databases">
        <authorList>
            <person name="Peeters C."/>
        </authorList>
    </citation>
    <scope>NUCLEOTIDE SEQUENCE [LARGE SCALE GENOMIC DNA]</scope>
    <source>
        <strain evidence="10 11">LMG 3411</strain>
    </source>
</reference>
<keyword evidence="4" id="KW-1003">Cell membrane</keyword>
<dbReference type="OrthoDB" id="5101484at2"/>
<organism evidence="10 11">
    <name type="scientific">Achromobacter agilis</name>
    <dbReference type="NCBI Taxonomy" id="1353888"/>
    <lineage>
        <taxon>Bacteria</taxon>
        <taxon>Pseudomonadati</taxon>
        <taxon>Pseudomonadota</taxon>
        <taxon>Betaproteobacteria</taxon>
        <taxon>Burkholderiales</taxon>
        <taxon>Alcaligenaceae</taxon>
        <taxon>Achromobacter</taxon>
    </lineage>
</organism>
<dbReference type="InterPro" id="IPR030679">
    <property type="entry name" value="ABC_ATPase_HisP-typ"/>
</dbReference>
<dbReference type="PROSITE" id="PS00211">
    <property type="entry name" value="ABC_TRANSPORTER_1"/>
    <property type="match status" value="1"/>
</dbReference>
<dbReference type="GO" id="GO:0015424">
    <property type="term" value="F:ABC-type amino acid transporter activity"/>
    <property type="evidence" value="ECO:0007669"/>
    <property type="project" value="InterPro"/>
</dbReference>
<keyword evidence="5" id="KW-0547">Nucleotide-binding</keyword>
<comment type="similarity">
    <text evidence="2">Belongs to the ABC transporter superfamily.</text>
</comment>
<dbReference type="GO" id="GO:0005524">
    <property type="term" value="F:ATP binding"/>
    <property type="evidence" value="ECO:0007669"/>
    <property type="project" value="UniProtKB-KW"/>
</dbReference>
<dbReference type="SUPFAM" id="SSF52540">
    <property type="entry name" value="P-loop containing nucleoside triphosphate hydrolases"/>
    <property type="match status" value="1"/>
</dbReference>
<dbReference type="InterPro" id="IPR027417">
    <property type="entry name" value="P-loop_NTPase"/>
</dbReference>
<protein>
    <submittedName>
        <fullName evidence="10">Glutamine transport ATP-binding protein GlnQ</fullName>
    </submittedName>
</protein>
<dbReference type="PANTHER" id="PTHR43166:SF9">
    <property type="entry name" value="GLUTAMATE_ASPARTATE IMPORT ATP-BINDING PROTEIN GLTL"/>
    <property type="match status" value="1"/>
</dbReference>
<gene>
    <name evidence="10" type="primary">glnQ_13</name>
    <name evidence="10" type="ORF">AGI3411_04997</name>
</gene>
<dbReference type="CDD" id="cd03262">
    <property type="entry name" value="ABC_HisP_GlnQ"/>
    <property type="match status" value="1"/>
</dbReference>
<evidence type="ECO:0000313" key="10">
    <source>
        <dbReference type="EMBL" id="SSW71169.1"/>
    </source>
</evidence>
<proteinExistence type="inferred from homology"/>
<dbReference type="PIRSF" id="PIRSF039085">
    <property type="entry name" value="ABC_ATPase_HisP"/>
    <property type="match status" value="1"/>
</dbReference>
<keyword evidence="8" id="KW-0472">Membrane</keyword>
<evidence type="ECO:0000256" key="3">
    <source>
        <dbReference type="ARBA" id="ARBA00022448"/>
    </source>
</evidence>
<evidence type="ECO:0000256" key="8">
    <source>
        <dbReference type="ARBA" id="ARBA00023136"/>
    </source>
</evidence>
<dbReference type="EMBL" id="UFQB01000027">
    <property type="protein sequence ID" value="SSW71169.1"/>
    <property type="molecule type" value="Genomic_DNA"/>
</dbReference>
<dbReference type="PROSITE" id="PS50893">
    <property type="entry name" value="ABC_TRANSPORTER_2"/>
    <property type="match status" value="1"/>
</dbReference>
<dbReference type="InterPro" id="IPR050086">
    <property type="entry name" value="MetN_ABC_transporter-like"/>
</dbReference>
<accession>A0A446CTH5</accession>